<evidence type="ECO:0000313" key="1">
    <source>
        <dbReference type="EMBL" id="MFD0804373.1"/>
    </source>
</evidence>
<dbReference type="EMBL" id="JBHTHR010001602">
    <property type="protein sequence ID" value="MFD0804373.1"/>
    <property type="molecule type" value="Genomic_DNA"/>
</dbReference>
<keyword evidence="2" id="KW-1185">Reference proteome</keyword>
<gene>
    <name evidence="1" type="ORF">ACFQZU_24070</name>
</gene>
<feature type="non-terminal residue" evidence="1">
    <location>
        <position position="1"/>
    </location>
</feature>
<dbReference type="SUPFAM" id="SSF110087">
    <property type="entry name" value="DR1885-like metal-binding protein"/>
    <property type="match status" value="1"/>
</dbReference>
<dbReference type="Pfam" id="PF04314">
    <property type="entry name" value="PCuAC"/>
    <property type="match status" value="1"/>
</dbReference>
<proteinExistence type="predicted"/>
<dbReference type="Gene3D" id="2.60.40.1890">
    <property type="entry name" value="PCu(A)C copper chaperone"/>
    <property type="match status" value="1"/>
</dbReference>
<organism evidence="1 2">
    <name type="scientific">Streptomonospora algeriensis</name>
    <dbReference type="NCBI Taxonomy" id="995084"/>
    <lineage>
        <taxon>Bacteria</taxon>
        <taxon>Bacillati</taxon>
        <taxon>Actinomycetota</taxon>
        <taxon>Actinomycetes</taxon>
        <taxon>Streptosporangiales</taxon>
        <taxon>Nocardiopsidaceae</taxon>
        <taxon>Streptomonospora</taxon>
    </lineage>
</organism>
<protein>
    <submittedName>
        <fullName evidence="1">Copper chaperone PCu(A)C</fullName>
    </submittedName>
</protein>
<sequence length="134" mass="13317">AGPGRGGASRGDITVTGAWVPEPARPDVGAAYMTIGNGGEEDDALVAASSTVSPETGIHTTETSQSGAQVMKEAGEVPVPAGGSARLEPGGYHLMLMGIPEAPTAGDTVGLSLEFAGGTEIEVEAPVLERGHGH</sequence>
<dbReference type="InterPro" id="IPR036182">
    <property type="entry name" value="PCuAC_sf"/>
</dbReference>
<dbReference type="InterPro" id="IPR007410">
    <property type="entry name" value="LpqE-like"/>
</dbReference>
<dbReference type="PANTHER" id="PTHR36302">
    <property type="entry name" value="BLR7088 PROTEIN"/>
    <property type="match status" value="1"/>
</dbReference>
<dbReference type="InterPro" id="IPR058248">
    <property type="entry name" value="Lxx211020-like"/>
</dbReference>
<dbReference type="Proteomes" id="UP001596956">
    <property type="component" value="Unassembled WGS sequence"/>
</dbReference>
<name>A0ABW3BP70_9ACTN</name>
<dbReference type="PANTHER" id="PTHR36302:SF1">
    <property type="entry name" value="COPPER CHAPERONE PCU(A)C"/>
    <property type="match status" value="1"/>
</dbReference>
<accession>A0ABW3BP70</accession>
<comment type="caution">
    <text evidence="1">The sequence shown here is derived from an EMBL/GenBank/DDBJ whole genome shotgun (WGS) entry which is preliminary data.</text>
</comment>
<evidence type="ECO:0000313" key="2">
    <source>
        <dbReference type="Proteomes" id="UP001596956"/>
    </source>
</evidence>
<reference evidence="2" key="1">
    <citation type="journal article" date="2019" name="Int. J. Syst. Evol. Microbiol.">
        <title>The Global Catalogue of Microorganisms (GCM) 10K type strain sequencing project: providing services to taxonomists for standard genome sequencing and annotation.</title>
        <authorList>
            <consortium name="The Broad Institute Genomics Platform"/>
            <consortium name="The Broad Institute Genome Sequencing Center for Infectious Disease"/>
            <person name="Wu L."/>
            <person name="Ma J."/>
        </authorList>
    </citation>
    <scope>NUCLEOTIDE SEQUENCE [LARGE SCALE GENOMIC DNA]</scope>
    <source>
        <strain evidence="2">CCUG 63369</strain>
    </source>
</reference>